<gene>
    <name evidence="1" type="ORF">M8818_001594</name>
</gene>
<reference evidence="1" key="1">
    <citation type="submission" date="2024-02" db="EMBL/GenBank/DDBJ databases">
        <title>Metagenome Assembled Genome of Zalaria obscura JY119.</title>
        <authorList>
            <person name="Vighnesh L."/>
            <person name="Jagadeeshwari U."/>
            <person name="Venkata Ramana C."/>
            <person name="Sasikala C."/>
        </authorList>
    </citation>
    <scope>NUCLEOTIDE SEQUENCE</scope>
    <source>
        <strain evidence="1">JY119</strain>
    </source>
</reference>
<dbReference type="EMBL" id="JAMKPW020000006">
    <property type="protein sequence ID" value="KAK8217341.1"/>
    <property type="molecule type" value="Genomic_DNA"/>
</dbReference>
<evidence type="ECO:0000313" key="2">
    <source>
        <dbReference type="Proteomes" id="UP001320706"/>
    </source>
</evidence>
<protein>
    <submittedName>
        <fullName evidence="1">Uncharacterized protein</fullName>
    </submittedName>
</protein>
<dbReference type="Proteomes" id="UP001320706">
    <property type="component" value="Unassembled WGS sequence"/>
</dbReference>
<accession>A0ACC3SK64</accession>
<proteinExistence type="predicted"/>
<organism evidence="1 2">
    <name type="scientific">Zalaria obscura</name>
    <dbReference type="NCBI Taxonomy" id="2024903"/>
    <lineage>
        <taxon>Eukaryota</taxon>
        <taxon>Fungi</taxon>
        <taxon>Dikarya</taxon>
        <taxon>Ascomycota</taxon>
        <taxon>Pezizomycotina</taxon>
        <taxon>Dothideomycetes</taxon>
        <taxon>Dothideomycetidae</taxon>
        <taxon>Dothideales</taxon>
        <taxon>Zalariaceae</taxon>
        <taxon>Zalaria</taxon>
    </lineage>
</organism>
<sequence length="483" mass="53282">MHSSQRASNAEGLNHTDPIIIVGAGVFGLTTALHLSKRGYKNVHIFDKQPYDKNGYATSAGCDAASADENKILRASYGSDKLYQDLAFAAMEHWESWNGQISTAQDLPPALSNTDKLWENCGFLRIGDNGLEDEEIESQENFPEEIKHTQYRVTDARRVRDALRDGIPASKIDPFARQARGLETDGVLDMTAGFVRASKACAFALYLCRKAGVHMHLGPGKGEFRSFLKDGTAVTGIKTVDGASHQARLVLVAAGGWTPSLVPQADRLLETTAGSVATVHLPKDREDLWAKYDPATFPVWSWNMLSYKSGTTIGGLYGFPRTNDGIIKFGFRGTKWTNYAFKTTESGRMISYPRTDLNEVPETALNVVRAFCKENMPDLLELEMARGRLCWYTDSVDDSFLIARVPDTPGLVVASGGSGHGFKFLPVLGEHAVDVIEGKDTEYTRLFGWRDVPEGKANGLEEGPSGWRTLDKQVLHGKRQWKL</sequence>
<name>A0ACC3SK64_9PEZI</name>
<keyword evidence="2" id="KW-1185">Reference proteome</keyword>
<comment type="caution">
    <text evidence="1">The sequence shown here is derived from an EMBL/GenBank/DDBJ whole genome shotgun (WGS) entry which is preliminary data.</text>
</comment>
<evidence type="ECO:0000313" key="1">
    <source>
        <dbReference type="EMBL" id="KAK8217341.1"/>
    </source>
</evidence>